<keyword evidence="3" id="KW-1185">Reference proteome</keyword>
<feature type="compositionally biased region" description="Low complexity" evidence="1">
    <location>
        <begin position="43"/>
        <end position="59"/>
    </location>
</feature>
<sequence>MEVLRSTPDIVSDKTLSSSFIDECQDKTNITDTLREGSSSQKRASGSTISSASSESIDRSTQNVDFWVFGHWKSPSGTGVLESSVRPCRQTAAARERAGSMSEVVHGTRSETRRIILHTAFVSNGGHRFKVKTIYRERQEDKACRL</sequence>
<organism evidence="2 3">
    <name type="scientific">Pleuronectes platessa</name>
    <name type="common">European plaice</name>
    <dbReference type="NCBI Taxonomy" id="8262"/>
    <lineage>
        <taxon>Eukaryota</taxon>
        <taxon>Metazoa</taxon>
        <taxon>Chordata</taxon>
        <taxon>Craniata</taxon>
        <taxon>Vertebrata</taxon>
        <taxon>Euteleostomi</taxon>
        <taxon>Actinopterygii</taxon>
        <taxon>Neopterygii</taxon>
        <taxon>Teleostei</taxon>
        <taxon>Neoteleostei</taxon>
        <taxon>Acanthomorphata</taxon>
        <taxon>Carangaria</taxon>
        <taxon>Pleuronectiformes</taxon>
        <taxon>Pleuronectoidei</taxon>
        <taxon>Pleuronectidae</taxon>
        <taxon>Pleuronectes</taxon>
    </lineage>
</organism>
<feature type="compositionally biased region" description="Polar residues" evidence="1">
    <location>
        <begin position="33"/>
        <end position="42"/>
    </location>
</feature>
<proteinExistence type="predicted"/>
<feature type="region of interest" description="Disordered" evidence="1">
    <location>
        <begin position="33"/>
        <end position="59"/>
    </location>
</feature>
<dbReference type="EMBL" id="CADEAL010004434">
    <property type="protein sequence ID" value="CAB1459475.1"/>
    <property type="molecule type" value="Genomic_DNA"/>
</dbReference>
<gene>
    <name evidence="2" type="ORF">PLEPLA_LOCUS47312</name>
</gene>
<evidence type="ECO:0000313" key="2">
    <source>
        <dbReference type="EMBL" id="CAB1459475.1"/>
    </source>
</evidence>
<dbReference type="AlphaFoldDB" id="A0A9N7W3H7"/>
<reference evidence="2" key="1">
    <citation type="submission" date="2020-03" db="EMBL/GenBank/DDBJ databases">
        <authorList>
            <person name="Weist P."/>
        </authorList>
    </citation>
    <scope>NUCLEOTIDE SEQUENCE</scope>
</reference>
<dbReference type="Proteomes" id="UP001153269">
    <property type="component" value="Unassembled WGS sequence"/>
</dbReference>
<accession>A0A9N7W3H7</accession>
<comment type="caution">
    <text evidence="2">The sequence shown here is derived from an EMBL/GenBank/DDBJ whole genome shotgun (WGS) entry which is preliminary data.</text>
</comment>
<feature type="non-terminal residue" evidence="2">
    <location>
        <position position="146"/>
    </location>
</feature>
<evidence type="ECO:0000313" key="3">
    <source>
        <dbReference type="Proteomes" id="UP001153269"/>
    </source>
</evidence>
<name>A0A9N7W3H7_PLEPL</name>
<protein>
    <submittedName>
        <fullName evidence="2">Uncharacterized protein</fullName>
    </submittedName>
</protein>
<evidence type="ECO:0000256" key="1">
    <source>
        <dbReference type="SAM" id="MobiDB-lite"/>
    </source>
</evidence>